<dbReference type="AlphaFoldDB" id="Q49549"/>
<feature type="coiled-coil region" evidence="1">
    <location>
        <begin position="93"/>
        <end position="147"/>
    </location>
</feature>
<keyword evidence="1" id="KW-0175">Coiled coil</keyword>
<evidence type="ECO:0000256" key="2">
    <source>
        <dbReference type="SAM" id="Phobius"/>
    </source>
</evidence>
<reference evidence="3" key="1">
    <citation type="journal article" date="1994" name="J. Bacteriol.">
        <title>An amplifiable DNA region from the Mycoplasma hyorhinis genome.</title>
        <authorList>
            <person name="Deng G."/>
            <person name="McIntosh M.A."/>
        </authorList>
    </citation>
    <scope>NUCLEOTIDE SEQUENCE</scope>
    <source>
        <strain evidence="3">GDL1</strain>
    </source>
</reference>
<keyword evidence="2" id="KW-0472">Membrane</keyword>
<proteinExistence type="predicted"/>
<feature type="transmembrane region" description="Helical" evidence="2">
    <location>
        <begin position="1159"/>
        <end position="1184"/>
    </location>
</feature>
<dbReference type="EMBL" id="L11447">
    <property type="protein sequence ID" value="AAA62228.1"/>
    <property type="molecule type" value="Genomic_DNA"/>
</dbReference>
<keyword evidence="2" id="KW-1133">Transmembrane helix</keyword>
<organism evidence="3">
    <name type="scientific">Mesomycoplasma hyorhinis</name>
    <name type="common">Mycoplasma hyorhinis</name>
    <dbReference type="NCBI Taxonomy" id="2100"/>
    <lineage>
        <taxon>Bacteria</taxon>
        <taxon>Bacillati</taxon>
        <taxon>Mycoplasmatota</taxon>
        <taxon>Mycoplasmoidales</taxon>
        <taxon>Metamycoplasmataceae</taxon>
        <taxon>Mesomycoplasma</taxon>
    </lineage>
</organism>
<evidence type="ECO:0000256" key="1">
    <source>
        <dbReference type="SAM" id="Coils"/>
    </source>
</evidence>
<evidence type="ECO:0000313" key="3">
    <source>
        <dbReference type="EMBL" id="AAA62228.1"/>
    </source>
</evidence>
<accession>Q49549</accession>
<dbReference type="PIR" id="T18355">
    <property type="entry name" value="T18355"/>
</dbReference>
<sequence length="1187" mass="135028">MILKFYCTIICAKETSQSSEPKCTYRLRYAKKVHGIYDNFHDIVVAINSLNAPARLWVREDNNFRRVLRFPLNVNKLTTEQRLEFYNDVFSDRKELSNSVELAEEQFQELAEKNKERTLELAKIDSLEKIQELQEDTESIISTTEEEPQEEHDQECEICRLASSKPVEATLEGEVVEEQTVSEEPVVLKEETVEKIVSNKECLSCKLLDEEVISTDVCQGCANSKNVCDLCESCNGQCNEQQIYVKEPVQEELFEEQATFEQPIELTDLEDDHFETVHLEEEVCLACQHVATCDICKNLEHSEILYRLKNGQVVNLLETELETEELHYADSPVQEGKEPCGCSLKETEESCDCEACKCQECEENCSCSELTCGCQEATCSCAQEHCGCQEESCACPNTTCACTEEHCECTESTCGCENEPCECEEEACDCSEEHCECVDETQACLDCNTQADTKVCGCTQEQHPTCEECKECDECKQCKACLVQTQECEECKIPTVHDDEEIHCELCELENTEVEDLEPRLFEDFENEQVEYIEIQHIEDQAYNSWCHDEWCREIVEKAQEPEHTLSCDCDFDYSTNPLVEEVHSVQELQEDTESIISTTEEEPQEEHDQECEICRLASSKPVEATLEGEVVEEQTVSEEPVVLKEETVEKIVSNKECLSCKLLDEEVISTDVCQGCANSKNVCDLCESCNGQCNEQQIYVKEPVQEELFEEQATFEQPIELTDLEDDHFETVHLEEEVCLACQHVATCDICKNLEHSEILYRLKNGQVVNLLETELETEELHYADSPVQEGKEPCGCSLKETEESCDCEACKCQECEENCSCSELTCGCQEATCSCAQEHCGCQEESCACPNTTCACTEEHCECTESTCGCENEPCECEEEACDCSEEHCECVDETQACLDCNTQADTKVCGCTQEQHPTCEECKECDECKQCKACLVQTQECEECKIPTVHDDEEIHCELCELENTEVEDLEPRLFEDFENEQVEYIEIQHIEDQAYNSWCHDEWCREIVEKAQEPEHTLSCDCDFDYSTNPLVEEVHSVQELEEQEDLHVHKLVENEGQAEVSIETETPDRVPFTSVTYPVGGHLDHSKLQEGGCPTCGFGNLFSVSNEQLAAEVQRRNLPMVLDPEAAQSYSSFVVSKVDSEQEYKVSWWTNKNLILWFLVWFLLAAVGVILVLVFVFYARSN</sequence>
<protein>
    <submittedName>
        <fullName evidence="3">p3</fullName>
    </submittedName>
</protein>
<name>Q49549_MESHY</name>
<keyword evidence="2" id="KW-0812">Transmembrane</keyword>